<dbReference type="InterPro" id="IPR025237">
    <property type="entry name" value="DUF4183"/>
</dbReference>
<dbReference type="Proteomes" id="UP000605259">
    <property type="component" value="Unassembled WGS sequence"/>
</dbReference>
<evidence type="ECO:0000313" key="2">
    <source>
        <dbReference type="EMBL" id="GGE68095.1"/>
    </source>
</evidence>
<dbReference type="EMBL" id="BMFK01000001">
    <property type="protein sequence ID" value="GGE68095.1"/>
    <property type="molecule type" value="Genomic_DNA"/>
</dbReference>
<comment type="caution">
    <text evidence="2">The sequence shown here is derived from an EMBL/GenBank/DDBJ whole genome shotgun (WGS) entry which is preliminary data.</text>
</comment>
<sequence length="130" mass="13176">MKANAISTLSGGINIGTTTNVTVSIQRFFASGINLSLGTTTIQATSFKNDNGVTLSANGLPTSPTYGYYNVYVNGLLQPGGSVTLSSNQVQISGSALLNTSVQVMVVNFGGTASTSTATNNLSVATTIST</sequence>
<organism evidence="2 3">
    <name type="scientific">Priestia taiwanensis</name>
    <dbReference type="NCBI Taxonomy" id="1347902"/>
    <lineage>
        <taxon>Bacteria</taxon>
        <taxon>Bacillati</taxon>
        <taxon>Bacillota</taxon>
        <taxon>Bacilli</taxon>
        <taxon>Bacillales</taxon>
        <taxon>Bacillaceae</taxon>
        <taxon>Priestia</taxon>
    </lineage>
</organism>
<evidence type="ECO:0000259" key="1">
    <source>
        <dbReference type="Pfam" id="PF13799"/>
    </source>
</evidence>
<reference evidence="2" key="1">
    <citation type="journal article" date="2014" name="Int. J. Syst. Evol. Microbiol.">
        <title>Complete genome sequence of Corynebacterium casei LMG S-19264T (=DSM 44701T), isolated from a smear-ripened cheese.</title>
        <authorList>
            <consortium name="US DOE Joint Genome Institute (JGI-PGF)"/>
            <person name="Walter F."/>
            <person name="Albersmeier A."/>
            <person name="Kalinowski J."/>
            <person name="Ruckert C."/>
        </authorList>
    </citation>
    <scope>NUCLEOTIDE SEQUENCE</scope>
    <source>
        <strain evidence="2">CGMCC 1.12698</strain>
    </source>
</reference>
<proteinExistence type="predicted"/>
<dbReference type="AlphaFoldDB" id="A0A917AR41"/>
<protein>
    <recommendedName>
        <fullName evidence="1">DUF4183 domain-containing protein</fullName>
    </recommendedName>
</protein>
<reference evidence="2" key="2">
    <citation type="submission" date="2020-09" db="EMBL/GenBank/DDBJ databases">
        <authorList>
            <person name="Sun Q."/>
            <person name="Zhou Y."/>
        </authorList>
    </citation>
    <scope>NUCLEOTIDE SEQUENCE</scope>
    <source>
        <strain evidence="2">CGMCC 1.12698</strain>
    </source>
</reference>
<dbReference type="RefSeq" id="WP_188387997.1">
    <property type="nucleotide sequence ID" value="NZ_BMFK01000001.1"/>
</dbReference>
<name>A0A917AR41_9BACI</name>
<feature type="domain" description="DUF4183" evidence="1">
    <location>
        <begin position="41"/>
        <end position="103"/>
    </location>
</feature>
<dbReference type="Pfam" id="PF13799">
    <property type="entry name" value="DUF4183"/>
    <property type="match status" value="1"/>
</dbReference>
<evidence type="ECO:0000313" key="3">
    <source>
        <dbReference type="Proteomes" id="UP000605259"/>
    </source>
</evidence>
<gene>
    <name evidence="2" type="ORF">GCM10007140_17680</name>
</gene>
<accession>A0A917AR41</accession>
<keyword evidence="3" id="KW-1185">Reference proteome</keyword>